<dbReference type="InterPro" id="IPR037883">
    <property type="entry name" value="Knr4/Smi1-like_sf"/>
</dbReference>
<gene>
    <name evidence="2" type="ORF">ACFS7Y_00870</name>
</gene>
<comment type="caution">
    <text evidence="2">The sequence shown here is derived from an EMBL/GenBank/DDBJ whole genome shotgun (WGS) entry which is preliminary data.</text>
</comment>
<dbReference type="RefSeq" id="WP_320184395.1">
    <property type="nucleotide sequence ID" value="NZ_CP138332.1"/>
</dbReference>
<dbReference type="EMBL" id="JBHUPB010000002">
    <property type="protein sequence ID" value="MFD2965919.1"/>
    <property type="molecule type" value="Genomic_DNA"/>
</dbReference>
<dbReference type="InterPro" id="IPR051873">
    <property type="entry name" value="KNR4/SMI1_regulator"/>
</dbReference>
<reference evidence="3" key="1">
    <citation type="journal article" date="2019" name="Int. J. Syst. Evol. Microbiol.">
        <title>The Global Catalogue of Microorganisms (GCM) 10K type strain sequencing project: providing services to taxonomists for standard genome sequencing and annotation.</title>
        <authorList>
            <consortium name="The Broad Institute Genomics Platform"/>
            <consortium name="The Broad Institute Genome Sequencing Center for Infectious Disease"/>
            <person name="Wu L."/>
            <person name="Ma J."/>
        </authorList>
    </citation>
    <scope>NUCLEOTIDE SEQUENCE [LARGE SCALE GENOMIC DNA]</scope>
    <source>
        <strain evidence="3">KCTC 22814</strain>
    </source>
</reference>
<proteinExistence type="predicted"/>
<keyword evidence="3" id="KW-1185">Reference proteome</keyword>
<protein>
    <submittedName>
        <fullName evidence="2">SMI1/KNR4 family protein</fullName>
    </submittedName>
</protein>
<dbReference type="SMART" id="SM00860">
    <property type="entry name" value="SMI1_KNR4"/>
    <property type="match status" value="1"/>
</dbReference>
<dbReference type="PANTHER" id="PTHR47432">
    <property type="entry name" value="CELL WALL ASSEMBLY REGULATOR SMI1"/>
    <property type="match status" value="1"/>
</dbReference>
<organism evidence="2 3">
    <name type="scientific">Sphingobacterium bambusae</name>
    <dbReference type="NCBI Taxonomy" id="662858"/>
    <lineage>
        <taxon>Bacteria</taxon>
        <taxon>Pseudomonadati</taxon>
        <taxon>Bacteroidota</taxon>
        <taxon>Sphingobacteriia</taxon>
        <taxon>Sphingobacteriales</taxon>
        <taxon>Sphingobacteriaceae</taxon>
        <taxon>Sphingobacterium</taxon>
    </lineage>
</organism>
<dbReference type="InterPro" id="IPR018958">
    <property type="entry name" value="Knr4/Smi1-like_dom"/>
</dbReference>
<evidence type="ECO:0000313" key="3">
    <source>
        <dbReference type="Proteomes" id="UP001597525"/>
    </source>
</evidence>
<dbReference type="Gene3D" id="3.40.1580.10">
    <property type="entry name" value="SMI1/KNR4-like"/>
    <property type="match status" value="1"/>
</dbReference>
<dbReference type="Pfam" id="PF09346">
    <property type="entry name" value="SMI1_KNR4"/>
    <property type="match status" value="1"/>
</dbReference>
<feature type="domain" description="Knr4/Smi1-like" evidence="1">
    <location>
        <begin position="26"/>
        <end position="152"/>
    </location>
</feature>
<name>A0ABW6BBM8_9SPHI</name>
<dbReference type="SUPFAM" id="SSF160631">
    <property type="entry name" value="SMI1/KNR4-like"/>
    <property type="match status" value="1"/>
</dbReference>
<sequence length="184" mass="21431">MNHILRELDSFLSSLRPTFYSDLNSPLDDAELDKLEADYAIKLPNDLRALYKWKNGQKESCYASFVNNSVFLPLDQVLDTAAELTSMIGYDFEIDNWWNAHWLPIFQNGGGDSICYDLKGIFTGQKGQILEFWHADNDRNVIAPSLEAFFNKIVKYYATKQKEEFDEFFTVEKIPEYPKRFILT</sequence>
<dbReference type="PANTHER" id="PTHR47432:SF1">
    <property type="entry name" value="CELL WALL ASSEMBLY REGULATOR SMI1"/>
    <property type="match status" value="1"/>
</dbReference>
<evidence type="ECO:0000313" key="2">
    <source>
        <dbReference type="EMBL" id="MFD2965919.1"/>
    </source>
</evidence>
<dbReference type="Proteomes" id="UP001597525">
    <property type="component" value="Unassembled WGS sequence"/>
</dbReference>
<evidence type="ECO:0000259" key="1">
    <source>
        <dbReference type="SMART" id="SM00860"/>
    </source>
</evidence>
<accession>A0ABW6BBM8</accession>